<dbReference type="InterPro" id="IPR011009">
    <property type="entry name" value="Kinase-like_dom_sf"/>
</dbReference>
<dbReference type="AlphaFoldDB" id="A0A0F9RH98"/>
<accession>A0A0F9RH98</accession>
<gene>
    <name evidence="1" type="ORF">LCGC14_0594820</name>
</gene>
<dbReference type="InterPro" id="IPR004119">
    <property type="entry name" value="EcKL"/>
</dbReference>
<dbReference type="Pfam" id="PF02958">
    <property type="entry name" value="EcKL"/>
    <property type="match status" value="1"/>
</dbReference>
<name>A0A0F9RH98_9ZZZZ</name>
<evidence type="ECO:0008006" key="2">
    <source>
        <dbReference type="Google" id="ProtNLM"/>
    </source>
</evidence>
<dbReference type="InterPro" id="IPR052961">
    <property type="entry name" value="Oxido-Kinase-like_Enzymes"/>
</dbReference>
<dbReference type="Gene3D" id="3.90.1200.10">
    <property type="match status" value="1"/>
</dbReference>
<protein>
    <recommendedName>
        <fullName evidence="2">Aminoglycoside phosphotransferase domain-containing protein</fullName>
    </recommendedName>
</protein>
<evidence type="ECO:0000313" key="1">
    <source>
        <dbReference type="EMBL" id="KKN54189.1"/>
    </source>
</evidence>
<sequence length="245" mass="29071">MAQLSKILKWYEETKDKGEAIRLISKKSRITQGGLIKILLKNGYKIPKDFEIIEEWEEGYEEPNLEEEMFTSIAIQKFLGYRISDKRNELFNTVFSKYPPIANERITKENITIIHGDAHLWNFLCPKDINNEKLKACLIDWATWGIGVGCQDLSNMIGMFFYPDYRQLVEKNLIKRYHDTLLKFGIKNYSWDDCWYDYKLFTLSNLHRIAVWWSIGLPLTDLWRWLESSFCTIEDLNCLELLESK</sequence>
<dbReference type="PANTHER" id="PTHR23020:SF41">
    <property type="entry name" value="AMINOGLYCOSIDE PHOSPHOTRANSFERASE DOMAIN-CONTAINING PROTEIN"/>
    <property type="match status" value="1"/>
</dbReference>
<dbReference type="PANTHER" id="PTHR23020">
    <property type="entry name" value="UNCHARACTERIZED NUCLEAR HORMONE RECEPTOR-RELATED"/>
    <property type="match status" value="1"/>
</dbReference>
<dbReference type="EMBL" id="LAZR01000939">
    <property type="protein sequence ID" value="KKN54189.1"/>
    <property type="molecule type" value="Genomic_DNA"/>
</dbReference>
<dbReference type="SUPFAM" id="SSF56112">
    <property type="entry name" value="Protein kinase-like (PK-like)"/>
    <property type="match status" value="1"/>
</dbReference>
<comment type="caution">
    <text evidence="1">The sequence shown here is derived from an EMBL/GenBank/DDBJ whole genome shotgun (WGS) entry which is preliminary data.</text>
</comment>
<organism evidence="1">
    <name type="scientific">marine sediment metagenome</name>
    <dbReference type="NCBI Taxonomy" id="412755"/>
    <lineage>
        <taxon>unclassified sequences</taxon>
        <taxon>metagenomes</taxon>
        <taxon>ecological metagenomes</taxon>
    </lineage>
</organism>
<proteinExistence type="predicted"/>
<reference evidence="1" key="1">
    <citation type="journal article" date="2015" name="Nature">
        <title>Complex archaea that bridge the gap between prokaryotes and eukaryotes.</title>
        <authorList>
            <person name="Spang A."/>
            <person name="Saw J.H."/>
            <person name="Jorgensen S.L."/>
            <person name="Zaremba-Niedzwiedzka K."/>
            <person name="Martijn J."/>
            <person name="Lind A.E."/>
            <person name="van Eijk R."/>
            <person name="Schleper C."/>
            <person name="Guy L."/>
            <person name="Ettema T.J."/>
        </authorList>
    </citation>
    <scope>NUCLEOTIDE SEQUENCE</scope>
</reference>